<dbReference type="InterPro" id="IPR001507">
    <property type="entry name" value="ZP_dom"/>
</dbReference>
<keyword evidence="2" id="KW-1015">Disulfide bond</keyword>
<dbReference type="EMBL" id="CM014081">
    <property type="protein sequence ID" value="TKS70514.1"/>
    <property type="molecule type" value="Genomic_DNA"/>
</dbReference>
<feature type="signal peptide" evidence="5">
    <location>
        <begin position="1"/>
        <end position="19"/>
    </location>
</feature>
<name>A0A4U5U841_COLLU</name>
<dbReference type="PANTHER" id="PTHR14002:SF59">
    <property type="entry name" value="CUB AND ZONA PELLUCIDA-LIKE DOMAIN-CONTAINING PROTEIN 1-RELATED"/>
    <property type="match status" value="1"/>
</dbReference>
<dbReference type="Proteomes" id="UP000298787">
    <property type="component" value="Chromosome 4"/>
</dbReference>
<organism evidence="7 8">
    <name type="scientific">Collichthys lucidus</name>
    <name type="common">Big head croaker</name>
    <name type="synonym">Sciaena lucida</name>
    <dbReference type="NCBI Taxonomy" id="240159"/>
    <lineage>
        <taxon>Eukaryota</taxon>
        <taxon>Metazoa</taxon>
        <taxon>Chordata</taxon>
        <taxon>Craniata</taxon>
        <taxon>Vertebrata</taxon>
        <taxon>Euteleostomi</taxon>
        <taxon>Actinopterygii</taxon>
        <taxon>Neopterygii</taxon>
        <taxon>Teleostei</taxon>
        <taxon>Neoteleostei</taxon>
        <taxon>Acanthomorphata</taxon>
        <taxon>Eupercaria</taxon>
        <taxon>Sciaenidae</taxon>
        <taxon>Collichthys</taxon>
    </lineage>
</organism>
<keyword evidence="8" id="KW-1185">Reference proteome</keyword>
<evidence type="ECO:0000259" key="6">
    <source>
        <dbReference type="PROSITE" id="PS51034"/>
    </source>
</evidence>
<feature type="chain" id="PRO_5020287859" evidence="5">
    <location>
        <begin position="20"/>
        <end position="540"/>
    </location>
</feature>
<accession>A0A4U5U841</accession>
<evidence type="ECO:0000313" key="7">
    <source>
        <dbReference type="EMBL" id="TKS70514.1"/>
    </source>
</evidence>
<evidence type="ECO:0000313" key="8">
    <source>
        <dbReference type="Proteomes" id="UP000298787"/>
    </source>
</evidence>
<evidence type="ECO:0000256" key="2">
    <source>
        <dbReference type="ARBA" id="ARBA00023157"/>
    </source>
</evidence>
<sequence length="540" mass="60983">MASTQVLLLQLLLVSLASASHHYGGTVAFTYKGRNPDGTLQVDLRTTSVFKECSRYYHLSCYSGNCGNVSKSQRGVVDSTGQVPENCPRTYRMMAFDPDGDRVRCRYGNIRGVECSTCHQPPGFYIDQDSCTIDYRSASNNRRKVFGFEMVVEDFPHENVILSYSDGSTTPQATNMTNISTTYPNATTTPLSKLPLQFSVFAKSNVICKESTMTVEVEKSSFAGLHEEHLRLIDPSNTVCSLQTHSNSTHVIGVIPLNDCGTEIEEDEDNLIFKNEITMFDITQNTITRHQLEVQFYCQYPKRGNVTLGFTAHRKNVTVLDKGFGTFTYNFEFYPNNQYQTMIDPNSYPLEYDLGNRIYMQIETETSVNNTDLFVESCRATPYDNPNSRPSYTIIENGCNVDSTIRTYSTVNERQFRFSMEAFKFIGLHDQVYISCSVMMCEAGNPDTRCLQGCVNSTWSNNRRGKREIVTQTLMHRISQGPLRLKRSAERTEIPVMNLNLNLVFIAGCLLAAVGMVSAVVMYKAKVSRVKYQPLPTFEN</sequence>
<reference evidence="7 8" key="1">
    <citation type="submission" date="2019-01" db="EMBL/GenBank/DDBJ databases">
        <title>Genome Assembly of Collichthys lucidus.</title>
        <authorList>
            <person name="Cai M."/>
            <person name="Xiao S."/>
        </authorList>
    </citation>
    <scope>NUCLEOTIDE SEQUENCE [LARGE SCALE GENOMIC DNA]</scope>
    <source>
        <strain evidence="7">JT15FE1705JMU</strain>
        <tissue evidence="7">Muscle</tissue>
    </source>
</reference>
<protein>
    <submittedName>
        <fullName evidence="7">ZP domain-containing protein</fullName>
    </submittedName>
</protein>
<evidence type="ECO:0000256" key="4">
    <source>
        <dbReference type="SAM" id="Phobius"/>
    </source>
</evidence>
<dbReference type="Gene3D" id="2.60.40.3210">
    <property type="entry name" value="Zona pellucida, ZP-N domain"/>
    <property type="match status" value="1"/>
</dbReference>
<dbReference type="InterPro" id="IPR048290">
    <property type="entry name" value="ZP_chr"/>
</dbReference>
<proteinExistence type="predicted"/>
<dbReference type="InterPro" id="IPR055356">
    <property type="entry name" value="ZP-N"/>
</dbReference>
<keyword evidence="4" id="KW-0472">Membrane</keyword>
<dbReference type="STRING" id="240159.A0A4U5U841"/>
<dbReference type="Gene3D" id="2.60.40.4100">
    <property type="entry name" value="Zona pellucida, ZP-C domain"/>
    <property type="match status" value="1"/>
</dbReference>
<keyword evidence="1 5" id="KW-0732">Signal</keyword>
<dbReference type="PROSITE" id="PS51034">
    <property type="entry name" value="ZP_2"/>
    <property type="match status" value="1"/>
</dbReference>
<evidence type="ECO:0000256" key="3">
    <source>
        <dbReference type="ARBA" id="ARBA00023180"/>
    </source>
</evidence>
<dbReference type="Pfam" id="PF00100">
    <property type="entry name" value="Zona_pellucida"/>
    <property type="match status" value="1"/>
</dbReference>
<dbReference type="PRINTS" id="PR00023">
    <property type="entry name" value="ZPELLUCIDA"/>
</dbReference>
<evidence type="ECO:0000256" key="1">
    <source>
        <dbReference type="ARBA" id="ARBA00022729"/>
    </source>
</evidence>
<keyword evidence="4" id="KW-1133">Transmembrane helix</keyword>
<dbReference type="InterPro" id="IPR042235">
    <property type="entry name" value="ZP-C_dom"/>
</dbReference>
<feature type="domain" description="ZP" evidence="6">
    <location>
        <begin position="207"/>
        <end position="457"/>
    </location>
</feature>
<dbReference type="PANTHER" id="PTHR14002">
    <property type="entry name" value="ENDOGLIN/TGF-BETA RECEPTOR TYPE III"/>
    <property type="match status" value="1"/>
</dbReference>
<dbReference type="SMART" id="SM00241">
    <property type="entry name" value="ZP"/>
    <property type="match status" value="1"/>
</dbReference>
<keyword evidence="3" id="KW-0325">Glycoprotein</keyword>
<dbReference type="AlphaFoldDB" id="A0A4U5U841"/>
<evidence type="ECO:0000256" key="5">
    <source>
        <dbReference type="SAM" id="SignalP"/>
    </source>
</evidence>
<keyword evidence="4" id="KW-0812">Transmembrane</keyword>
<gene>
    <name evidence="7" type="ORF">D9C73_004583</name>
</gene>
<dbReference type="Pfam" id="PF23344">
    <property type="entry name" value="ZP-N"/>
    <property type="match status" value="1"/>
</dbReference>
<dbReference type="InterPro" id="IPR055355">
    <property type="entry name" value="ZP-C"/>
</dbReference>
<feature type="transmembrane region" description="Helical" evidence="4">
    <location>
        <begin position="501"/>
        <end position="523"/>
    </location>
</feature>